<organism evidence="2 3">
    <name type="scientific">Lacticaseibacillus paracasei subsp. paracasei Lpp126</name>
    <dbReference type="NCBI Taxonomy" id="1256206"/>
    <lineage>
        <taxon>Bacteria</taxon>
        <taxon>Bacillati</taxon>
        <taxon>Bacillota</taxon>
        <taxon>Bacilli</taxon>
        <taxon>Lactobacillales</taxon>
        <taxon>Lactobacillaceae</taxon>
        <taxon>Lacticaseibacillus</taxon>
    </lineage>
</organism>
<dbReference type="InterPro" id="IPR027417">
    <property type="entry name" value="P-loop_NTPase"/>
</dbReference>
<accession>S2RU33</accession>
<dbReference type="PATRIC" id="fig|1256206.3.peg.2494"/>
<gene>
    <name evidence="2" type="ORF">Lpp126_16294</name>
</gene>
<proteinExistence type="predicted"/>
<dbReference type="GO" id="GO:0005524">
    <property type="term" value="F:ATP binding"/>
    <property type="evidence" value="ECO:0007669"/>
    <property type="project" value="InterPro"/>
</dbReference>
<dbReference type="AlphaFoldDB" id="S2RU33"/>
<sequence>MDKTIETLALTPLDQWANENKENDIIRKYIRQEKRKPLRYSLYADQTVRDDTFDNFERDTLARQNVYQRALVFLKRIVDGEKFNGVLGGSAGTGKTHLAMSILNALQQRVSMDNYPVYSAMFISAPLLMDWELQKARGDKEFIAKANDKERQIKDADVIVFDDFGSETSMRQQVIEASDFIQKTWFRIADSRVNKVNLFTTNNSLKELRHIYNEKLISRFMTRDTENFIAFSGIDDKRLR</sequence>
<evidence type="ECO:0000259" key="1">
    <source>
        <dbReference type="Pfam" id="PF00004"/>
    </source>
</evidence>
<dbReference type="Gene3D" id="3.40.50.300">
    <property type="entry name" value="P-loop containing nucleotide triphosphate hydrolases"/>
    <property type="match status" value="1"/>
</dbReference>
<dbReference type="Pfam" id="PF00004">
    <property type="entry name" value="AAA"/>
    <property type="match status" value="1"/>
</dbReference>
<dbReference type="PANTHER" id="PTHR30050">
    <property type="entry name" value="CHROMOSOMAL REPLICATION INITIATOR PROTEIN DNAA"/>
    <property type="match status" value="1"/>
</dbReference>
<feature type="domain" description="ATPase AAA-type core" evidence="1">
    <location>
        <begin position="87"/>
        <end position="208"/>
    </location>
</feature>
<protein>
    <recommendedName>
        <fullName evidence="1">ATPase AAA-type core domain-containing protein</fullName>
    </recommendedName>
</protein>
<name>S2RU33_LACPA</name>
<dbReference type="CDD" id="cd00009">
    <property type="entry name" value="AAA"/>
    <property type="match status" value="1"/>
</dbReference>
<dbReference type="EMBL" id="ANKC01001155">
    <property type="protein sequence ID" value="EPC70843.1"/>
    <property type="molecule type" value="Genomic_DNA"/>
</dbReference>
<dbReference type="PANTHER" id="PTHR30050:SF4">
    <property type="entry name" value="ATP-BINDING PROTEIN RV3427C IN INSERTION SEQUENCE-RELATED"/>
    <property type="match status" value="1"/>
</dbReference>
<dbReference type="GO" id="GO:0006260">
    <property type="term" value="P:DNA replication"/>
    <property type="evidence" value="ECO:0007669"/>
    <property type="project" value="TreeGrafter"/>
</dbReference>
<dbReference type="Proteomes" id="UP000014243">
    <property type="component" value="Unassembled WGS sequence"/>
</dbReference>
<comment type="caution">
    <text evidence="2">The sequence shown here is derived from an EMBL/GenBank/DDBJ whole genome shotgun (WGS) entry which is preliminary data.</text>
</comment>
<dbReference type="InterPro" id="IPR003959">
    <property type="entry name" value="ATPase_AAA_core"/>
</dbReference>
<dbReference type="SUPFAM" id="SSF52540">
    <property type="entry name" value="P-loop containing nucleoside triphosphate hydrolases"/>
    <property type="match status" value="1"/>
</dbReference>
<evidence type="ECO:0000313" key="2">
    <source>
        <dbReference type="EMBL" id="EPC70843.1"/>
    </source>
</evidence>
<evidence type="ECO:0000313" key="3">
    <source>
        <dbReference type="Proteomes" id="UP000014243"/>
    </source>
</evidence>
<reference evidence="2 3" key="1">
    <citation type="journal article" date="2013" name="PLoS ONE">
        <title>Lactobacillus paracasei comparative genomics: towards species pan-genome definition and exploitation of diversity.</title>
        <authorList>
            <person name="Smokvina T."/>
            <person name="Wels M."/>
            <person name="Polka J."/>
            <person name="Chervaux C."/>
            <person name="Brisse S."/>
            <person name="Boekhorst J."/>
            <person name="van Hylckama Vlieg J.E."/>
            <person name="Siezen R.J."/>
        </authorList>
    </citation>
    <scope>NUCLEOTIDE SEQUENCE [LARGE SCALE GENOMIC DNA]</scope>
    <source>
        <strain evidence="2 3">Lpp126</strain>
    </source>
</reference>